<dbReference type="EMBL" id="BGZK01000738">
    <property type="protein sequence ID" value="GBP58554.1"/>
    <property type="molecule type" value="Genomic_DNA"/>
</dbReference>
<protein>
    <submittedName>
        <fullName evidence="2">Uncharacterized protein</fullName>
    </submittedName>
</protein>
<evidence type="ECO:0000313" key="3">
    <source>
        <dbReference type="Proteomes" id="UP000299102"/>
    </source>
</evidence>
<name>A0A4C1X892_EUMVA</name>
<organism evidence="2 3">
    <name type="scientific">Eumeta variegata</name>
    <name type="common">Bagworm moth</name>
    <name type="synonym">Eumeta japonica</name>
    <dbReference type="NCBI Taxonomy" id="151549"/>
    <lineage>
        <taxon>Eukaryota</taxon>
        <taxon>Metazoa</taxon>
        <taxon>Ecdysozoa</taxon>
        <taxon>Arthropoda</taxon>
        <taxon>Hexapoda</taxon>
        <taxon>Insecta</taxon>
        <taxon>Pterygota</taxon>
        <taxon>Neoptera</taxon>
        <taxon>Endopterygota</taxon>
        <taxon>Lepidoptera</taxon>
        <taxon>Glossata</taxon>
        <taxon>Ditrysia</taxon>
        <taxon>Tineoidea</taxon>
        <taxon>Psychidae</taxon>
        <taxon>Oiketicinae</taxon>
        <taxon>Eumeta</taxon>
    </lineage>
</organism>
<keyword evidence="3" id="KW-1185">Reference proteome</keyword>
<accession>A0A4C1X892</accession>
<dbReference type="AlphaFoldDB" id="A0A4C1X892"/>
<gene>
    <name evidence="2" type="ORF">EVAR_34556_1</name>
</gene>
<reference evidence="2 3" key="1">
    <citation type="journal article" date="2019" name="Commun. Biol.">
        <title>The bagworm genome reveals a unique fibroin gene that provides high tensile strength.</title>
        <authorList>
            <person name="Kono N."/>
            <person name="Nakamura H."/>
            <person name="Ohtoshi R."/>
            <person name="Tomita M."/>
            <person name="Numata K."/>
            <person name="Arakawa K."/>
        </authorList>
    </citation>
    <scope>NUCLEOTIDE SEQUENCE [LARGE SCALE GENOMIC DNA]</scope>
</reference>
<dbReference type="Proteomes" id="UP000299102">
    <property type="component" value="Unassembled WGS sequence"/>
</dbReference>
<sequence length="130" mass="14318">MYIHTLPPDLRCNGWVCHLLRTAAPTSAGPAEHSAPYDCGGRVVRQKRRDRQRHESRNPRRVRKDAGATCLHLATQPSTTVRPTDKRISAPMRPVSKSSNEEKVLIPAPAPAAECGRPANERRQIAAPAT</sequence>
<comment type="caution">
    <text evidence="2">The sequence shown here is derived from an EMBL/GenBank/DDBJ whole genome shotgun (WGS) entry which is preliminary data.</text>
</comment>
<evidence type="ECO:0000313" key="2">
    <source>
        <dbReference type="EMBL" id="GBP58554.1"/>
    </source>
</evidence>
<evidence type="ECO:0000256" key="1">
    <source>
        <dbReference type="SAM" id="MobiDB-lite"/>
    </source>
</evidence>
<feature type="region of interest" description="Disordered" evidence="1">
    <location>
        <begin position="26"/>
        <end position="130"/>
    </location>
</feature>
<proteinExistence type="predicted"/>